<dbReference type="Proteomes" id="UP001187415">
    <property type="component" value="Unassembled WGS sequence"/>
</dbReference>
<accession>A0AA88T1Y9</accession>
<keyword evidence="1" id="KW-1133">Transmembrane helix</keyword>
<evidence type="ECO:0000313" key="2">
    <source>
        <dbReference type="EMBL" id="KAK2851323.1"/>
    </source>
</evidence>
<dbReference type="EMBL" id="JAUPFM010000005">
    <property type="protein sequence ID" value="KAK2851323.1"/>
    <property type="molecule type" value="Genomic_DNA"/>
</dbReference>
<dbReference type="InterPro" id="IPR013783">
    <property type="entry name" value="Ig-like_fold"/>
</dbReference>
<dbReference type="AlphaFoldDB" id="A0AA88T1Y9"/>
<protein>
    <submittedName>
        <fullName evidence="2">Uncharacterized protein</fullName>
    </submittedName>
</protein>
<dbReference type="Gene3D" id="2.60.40.10">
    <property type="entry name" value="Immunoglobulins"/>
    <property type="match status" value="1"/>
</dbReference>
<keyword evidence="1" id="KW-0472">Membrane</keyword>
<reference evidence="2" key="1">
    <citation type="submission" date="2023-07" db="EMBL/GenBank/DDBJ databases">
        <title>Chromosome-level Genome Assembly of Striped Snakehead (Channa striata).</title>
        <authorList>
            <person name="Liu H."/>
        </authorList>
    </citation>
    <scope>NUCLEOTIDE SEQUENCE</scope>
    <source>
        <strain evidence="2">Gz</strain>
        <tissue evidence="2">Muscle</tissue>
    </source>
</reference>
<feature type="transmembrane region" description="Helical" evidence="1">
    <location>
        <begin position="182"/>
        <end position="205"/>
    </location>
</feature>
<organism evidence="2 3">
    <name type="scientific">Channa striata</name>
    <name type="common">Snakehead murrel</name>
    <name type="synonym">Ophicephalus striatus</name>
    <dbReference type="NCBI Taxonomy" id="64152"/>
    <lineage>
        <taxon>Eukaryota</taxon>
        <taxon>Metazoa</taxon>
        <taxon>Chordata</taxon>
        <taxon>Craniata</taxon>
        <taxon>Vertebrata</taxon>
        <taxon>Euteleostomi</taxon>
        <taxon>Actinopterygii</taxon>
        <taxon>Neopterygii</taxon>
        <taxon>Teleostei</taxon>
        <taxon>Neoteleostei</taxon>
        <taxon>Acanthomorphata</taxon>
        <taxon>Anabantaria</taxon>
        <taxon>Anabantiformes</taxon>
        <taxon>Channoidei</taxon>
        <taxon>Channidae</taxon>
        <taxon>Channa</taxon>
    </lineage>
</organism>
<proteinExistence type="predicted"/>
<dbReference type="InterPro" id="IPR036179">
    <property type="entry name" value="Ig-like_dom_sf"/>
</dbReference>
<sequence>MENFKKSAEAERASTLKMKFPAFFLLLLDITHLKGLQRIEEFEHILLKLTFPSFYNGYKKSCCKLYPRGCQKLLDSTGYTCDLLKGRVTKTEADGWIEFKISNVHFVDGGSYRCFVLGTLNHIYSDYYVEVFEASVHHSQSQPPITTTTKASNTSKTFPNTSGPVLTQDHHDSPRVSWSFRLPLAVIVTITLMILITSVIGVVCLRVKAKYKREETASDSLKQQAREMSGIVYTTVDFSFQHKPAELYENLRGYKTGPGAPSSTWNAEHAGMVEYSTLAINQGIHGNV</sequence>
<keyword evidence="1" id="KW-0812">Transmembrane</keyword>
<name>A0AA88T1Y9_CHASR</name>
<evidence type="ECO:0000256" key="1">
    <source>
        <dbReference type="SAM" id="Phobius"/>
    </source>
</evidence>
<dbReference type="SUPFAM" id="SSF48726">
    <property type="entry name" value="Immunoglobulin"/>
    <property type="match status" value="1"/>
</dbReference>
<keyword evidence="3" id="KW-1185">Reference proteome</keyword>
<gene>
    <name evidence="2" type="ORF">Q5P01_007599</name>
</gene>
<evidence type="ECO:0000313" key="3">
    <source>
        <dbReference type="Proteomes" id="UP001187415"/>
    </source>
</evidence>
<comment type="caution">
    <text evidence="2">The sequence shown here is derived from an EMBL/GenBank/DDBJ whole genome shotgun (WGS) entry which is preliminary data.</text>
</comment>